<protein>
    <recommendedName>
        <fullName evidence="4">KaiC-like domain-containing protein</fullName>
    </recommendedName>
</protein>
<comment type="caution">
    <text evidence="2">The sequence shown here is derived from an EMBL/GenBank/DDBJ whole genome shotgun (WGS) entry which is preliminary data.</text>
</comment>
<organism evidence="2 3">
    <name type="scientific">Halorubrum laminariae</name>
    <dbReference type="NCBI Taxonomy" id="1433523"/>
    <lineage>
        <taxon>Archaea</taxon>
        <taxon>Methanobacteriati</taxon>
        <taxon>Methanobacteriota</taxon>
        <taxon>Stenosarchaea group</taxon>
        <taxon>Halobacteria</taxon>
        <taxon>Halobacteriales</taxon>
        <taxon>Haloferacaceae</taxon>
        <taxon>Halorubrum</taxon>
    </lineage>
</organism>
<feature type="compositionally biased region" description="Acidic residues" evidence="1">
    <location>
        <begin position="181"/>
        <end position="194"/>
    </location>
</feature>
<evidence type="ECO:0008006" key="4">
    <source>
        <dbReference type="Google" id="ProtNLM"/>
    </source>
</evidence>
<feature type="compositionally biased region" description="Basic and acidic residues" evidence="1">
    <location>
        <begin position="164"/>
        <end position="180"/>
    </location>
</feature>
<dbReference type="Proteomes" id="UP001597185">
    <property type="component" value="Unassembled WGS sequence"/>
</dbReference>
<reference evidence="2 3" key="1">
    <citation type="journal article" date="2019" name="Int. J. Syst. Evol. Microbiol.">
        <title>The Global Catalogue of Microorganisms (GCM) 10K type strain sequencing project: providing services to taxonomists for standard genome sequencing and annotation.</title>
        <authorList>
            <consortium name="The Broad Institute Genomics Platform"/>
            <consortium name="The Broad Institute Genome Sequencing Center for Infectious Disease"/>
            <person name="Wu L."/>
            <person name="Ma J."/>
        </authorList>
    </citation>
    <scope>NUCLEOTIDE SEQUENCE [LARGE SCALE GENOMIC DNA]</scope>
    <source>
        <strain evidence="2 3">CGMCC 1.12689</strain>
    </source>
</reference>
<accession>A0ABD6BZ67</accession>
<feature type="compositionally biased region" description="Low complexity" evidence="1">
    <location>
        <begin position="196"/>
        <end position="211"/>
    </location>
</feature>
<name>A0ABD6BZ67_9EURY</name>
<dbReference type="EMBL" id="JBHUDB010000001">
    <property type="protein sequence ID" value="MFD1569914.1"/>
    <property type="molecule type" value="Genomic_DNA"/>
</dbReference>
<keyword evidence="3" id="KW-1185">Reference proteome</keyword>
<feature type="compositionally biased region" description="Acidic residues" evidence="1">
    <location>
        <begin position="47"/>
        <end position="56"/>
    </location>
</feature>
<feature type="compositionally biased region" description="Basic and acidic residues" evidence="1">
    <location>
        <begin position="57"/>
        <end position="73"/>
    </location>
</feature>
<gene>
    <name evidence="2" type="ORF">ACFR9T_04850</name>
</gene>
<evidence type="ECO:0000313" key="3">
    <source>
        <dbReference type="Proteomes" id="UP001597185"/>
    </source>
</evidence>
<dbReference type="Pfam" id="PF24336">
    <property type="entry name" value="DUF7504"/>
    <property type="match status" value="1"/>
</dbReference>
<dbReference type="RefSeq" id="WP_256416604.1">
    <property type="nucleotide sequence ID" value="NZ_JANHDL010000001.1"/>
</dbReference>
<dbReference type="InterPro" id="IPR055927">
    <property type="entry name" value="DUF7504"/>
</dbReference>
<proteinExistence type="predicted"/>
<evidence type="ECO:0000256" key="1">
    <source>
        <dbReference type="SAM" id="MobiDB-lite"/>
    </source>
</evidence>
<feature type="region of interest" description="Disordered" evidence="1">
    <location>
        <begin position="1"/>
        <end position="232"/>
    </location>
</feature>
<sequence>MSGAIRDTATGGGVFRSNVVGTHRANTSTPDAGRSSSMSDSGSNDTDSADVDDADSDSERSSRFESLRSRLDGADETPPADADRGDTGSQQDDGDSAAEPDEWRWSTATDDDSGTATGFDEGETGEAGEHEDATVTAGSDRGSDETVGGSAGTRETTDAVDTGTRPDERSADRGGRIWDRDEADEVSSDAESIDPSDPATTDSGTAASASDRVAQGWNPDADGESKLPVDIEPGTSVLVQSESRDDRTDHACHELLEVGREGASPRVLLVRYQELDPDRLAQIAGNADRLKLIAIGYRQSVPASVDDVVDSVQITNPNDITRLGIVVSGTIDSWAIDDRPIAVCFDSLNVVLNYRDVKSTFRFLHVLLNTLHGGGAVSHFHADPLAGNPQDLSTLKPLFDEVVAIDSTGVHTE</sequence>
<feature type="compositionally biased region" description="Low complexity" evidence="1">
    <location>
        <begin position="35"/>
        <end position="46"/>
    </location>
</feature>
<dbReference type="AlphaFoldDB" id="A0ABD6BZ67"/>
<evidence type="ECO:0000313" key="2">
    <source>
        <dbReference type="EMBL" id="MFD1569914.1"/>
    </source>
</evidence>